<sequence>MYPYKKYIPTMYLNNISRKNLLSHYGQCYYLWNNYSLLNIVMIVTNCGEEDDSSSEDVPYYAGVVFAQNRYIIVILMIIYYKKIEKNLIRISYIDYD</sequence>
<dbReference type="EMBL" id="MN739352">
    <property type="protein sequence ID" value="QHT00104.1"/>
    <property type="molecule type" value="Genomic_DNA"/>
</dbReference>
<keyword evidence="1" id="KW-0812">Transmembrane</keyword>
<evidence type="ECO:0000256" key="1">
    <source>
        <dbReference type="SAM" id="Phobius"/>
    </source>
</evidence>
<keyword evidence="1" id="KW-1133">Transmembrane helix</keyword>
<evidence type="ECO:0000313" key="2">
    <source>
        <dbReference type="EMBL" id="QHT00104.1"/>
    </source>
</evidence>
<feature type="transmembrane region" description="Helical" evidence="1">
    <location>
        <begin position="60"/>
        <end position="81"/>
    </location>
</feature>
<organism evidence="2">
    <name type="scientific">viral metagenome</name>
    <dbReference type="NCBI Taxonomy" id="1070528"/>
    <lineage>
        <taxon>unclassified sequences</taxon>
        <taxon>metagenomes</taxon>
        <taxon>organismal metagenomes</taxon>
    </lineage>
</organism>
<protein>
    <submittedName>
        <fullName evidence="2">Uncharacterized protein</fullName>
    </submittedName>
</protein>
<dbReference type="AlphaFoldDB" id="A0A6C0C9E0"/>
<accession>A0A6C0C9E0</accession>
<name>A0A6C0C9E0_9ZZZZ</name>
<reference evidence="2" key="1">
    <citation type="journal article" date="2020" name="Nature">
        <title>Giant virus diversity and host interactions through global metagenomics.</title>
        <authorList>
            <person name="Schulz F."/>
            <person name="Roux S."/>
            <person name="Paez-Espino D."/>
            <person name="Jungbluth S."/>
            <person name="Walsh D.A."/>
            <person name="Denef V.J."/>
            <person name="McMahon K.D."/>
            <person name="Konstantinidis K.T."/>
            <person name="Eloe-Fadrosh E.A."/>
            <person name="Kyrpides N.C."/>
            <person name="Woyke T."/>
        </authorList>
    </citation>
    <scope>NUCLEOTIDE SEQUENCE</scope>
    <source>
        <strain evidence="2">GVMAG-M-3300020192-26</strain>
    </source>
</reference>
<proteinExistence type="predicted"/>
<keyword evidence="1" id="KW-0472">Membrane</keyword>